<comment type="caution">
    <text evidence="7">The sequence shown here is derived from an EMBL/GenBank/DDBJ whole genome shotgun (WGS) entry which is preliminary data.</text>
</comment>
<gene>
    <name evidence="7" type="ORF">JW744_03200</name>
</gene>
<keyword evidence="5 6" id="KW-0472">Membrane</keyword>
<dbReference type="AlphaFoldDB" id="A0A938YNK2"/>
<name>A0A938YNK2_9ARCH</name>
<feature type="transmembrane region" description="Helical" evidence="6">
    <location>
        <begin position="32"/>
        <end position="51"/>
    </location>
</feature>
<protein>
    <submittedName>
        <fullName evidence="7">OPT/YSL family transporter</fullName>
    </submittedName>
</protein>
<dbReference type="PANTHER" id="PTHR31645">
    <property type="entry name" value="OLIGOPEPTIDE TRANSPORTER YGL114W-RELATED"/>
    <property type="match status" value="1"/>
</dbReference>
<keyword evidence="4 6" id="KW-1133">Transmembrane helix</keyword>
<evidence type="ECO:0000256" key="3">
    <source>
        <dbReference type="ARBA" id="ARBA00022692"/>
    </source>
</evidence>
<feature type="transmembrane region" description="Helical" evidence="6">
    <location>
        <begin position="335"/>
        <end position="368"/>
    </location>
</feature>
<evidence type="ECO:0000256" key="6">
    <source>
        <dbReference type="SAM" id="Phobius"/>
    </source>
</evidence>
<feature type="transmembrane region" description="Helical" evidence="6">
    <location>
        <begin position="461"/>
        <end position="490"/>
    </location>
</feature>
<sequence length="528" mass="54329">MGLPFRALVLGAVLSVAVSMYSAFAGLKIGGVYWPSVTMAVVAMAFLNLLRNTNKNEINIAQTAASAGGLLAAGLIFTIPAIWLLGLEVSLSEIFFVSVVGGLTGIIFSIPLRREMIEREKLPYPDGTATAAIIEAGDEGGSKAKAVFAMVGVGAAFSLLRDHFAVLPGLLSIDSIKGTFSRLFSLGSSVSLIPFSGGYLIGPRFTGIWFLGAALSNFILIPYLIMTNAFASKAEAAAAIASPLGIGIVIGAAIAYFALKALPRLKSIAADYSEIGKNSARLFGLALIFMAALLTAVLQLNVIVSVLAIAGAFVMAYVGARVTGEMNVDPMELFAMIVLIAAKILFGFNAVLLVLLAAVVCISAGVAGDLMQDLKAGFILGTDPRQQLYAQIVGVLAASLAMGFVLFALNNAYTFGSADLPAPQAVALSAVVGAESLSEMLAIGIAIGVLAALALNFFKSAIAVVAFGIGVYVPITLSFPLFVGGLLRFAADRKGYTEKGRLLAAGAIAGEGFIGVALALIGLAATVL</sequence>
<evidence type="ECO:0000256" key="4">
    <source>
        <dbReference type="ARBA" id="ARBA00022989"/>
    </source>
</evidence>
<dbReference type="PANTHER" id="PTHR31645:SF0">
    <property type="entry name" value="OLIGOPEPTIDE TRANSPORTER YGL114W-RELATED"/>
    <property type="match status" value="1"/>
</dbReference>
<reference evidence="7" key="1">
    <citation type="submission" date="2021-01" db="EMBL/GenBank/DDBJ databases">
        <title>Active Sulfur Cycling in an Early Earth Analoge.</title>
        <authorList>
            <person name="Hahn C.R."/>
            <person name="Youssef N.H."/>
            <person name="Elshahed M."/>
        </authorList>
    </citation>
    <scope>NUCLEOTIDE SEQUENCE</scope>
    <source>
        <strain evidence="7">Zod_Metabat.1151</strain>
    </source>
</reference>
<dbReference type="GO" id="GO:0035673">
    <property type="term" value="F:oligopeptide transmembrane transporter activity"/>
    <property type="evidence" value="ECO:0007669"/>
    <property type="project" value="InterPro"/>
</dbReference>
<organism evidence="7 8">
    <name type="scientific">Candidatus Iainarchaeum sp</name>
    <dbReference type="NCBI Taxonomy" id="3101447"/>
    <lineage>
        <taxon>Archaea</taxon>
        <taxon>Candidatus Iainarchaeota</taxon>
        <taxon>Candidatus Iainarchaeia</taxon>
        <taxon>Candidatus Iainarchaeales</taxon>
        <taxon>Candidatus Iainarchaeaceae</taxon>
        <taxon>Candidatus Iainarchaeum</taxon>
    </lineage>
</organism>
<evidence type="ECO:0000256" key="1">
    <source>
        <dbReference type="ARBA" id="ARBA00004141"/>
    </source>
</evidence>
<feature type="transmembrane region" description="Helical" evidence="6">
    <location>
        <begin position="280"/>
        <end position="297"/>
    </location>
</feature>
<dbReference type="Pfam" id="PF03169">
    <property type="entry name" value="OPT"/>
    <property type="match status" value="2"/>
</dbReference>
<dbReference type="EMBL" id="JAFGDB010000052">
    <property type="protein sequence ID" value="MBN2067448.1"/>
    <property type="molecule type" value="Genomic_DNA"/>
</dbReference>
<comment type="subcellular location">
    <subcellularLocation>
        <location evidence="1">Membrane</location>
        <topology evidence="1">Multi-pass membrane protein</topology>
    </subcellularLocation>
</comment>
<evidence type="ECO:0000313" key="8">
    <source>
        <dbReference type="Proteomes" id="UP000809243"/>
    </source>
</evidence>
<keyword evidence="2" id="KW-0813">Transport</keyword>
<feature type="transmembrane region" description="Helical" evidence="6">
    <location>
        <begin position="303"/>
        <end position="323"/>
    </location>
</feature>
<feature type="transmembrane region" description="Helical" evidence="6">
    <location>
        <begin position="425"/>
        <end position="455"/>
    </location>
</feature>
<feature type="transmembrane region" description="Helical" evidence="6">
    <location>
        <begin position="388"/>
        <end position="413"/>
    </location>
</feature>
<dbReference type="Proteomes" id="UP000809243">
    <property type="component" value="Unassembled WGS sequence"/>
</dbReference>
<proteinExistence type="predicted"/>
<feature type="transmembrane region" description="Helical" evidence="6">
    <location>
        <begin position="208"/>
        <end position="225"/>
    </location>
</feature>
<keyword evidence="3 6" id="KW-0812">Transmembrane</keyword>
<feature type="transmembrane region" description="Helical" evidence="6">
    <location>
        <begin position="502"/>
        <end position="525"/>
    </location>
</feature>
<dbReference type="InterPro" id="IPR004813">
    <property type="entry name" value="OPT"/>
</dbReference>
<evidence type="ECO:0000256" key="2">
    <source>
        <dbReference type="ARBA" id="ARBA00022448"/>
    </source>
</evidence>
<feature type="transmembrane region" description="Helical" evidence="6">
    <location>
        <begin position="91"/>
        <end position="112"/>
    </location>
</feature>
<feature type="transmembrane region" description="Helical" evidence="6">
    <location>
        <begin position="63"/>
        <end position="85"/>
    </location>
</feature>
<evidence type="ECO:0000313" key="7">
    <source>
        <dbReference type="EMBL" id="MBN2067448.1"/>
    </source>
</evidence>
<accession>A0A938YNK2</accession>
<dbReference type="InterPro" id="IPR045035">
    <property type="entry name" value="YSL-like"/>
</dbReference>
<feature type="transmembrane region" description="Helical" evidence="6">
    <location>
        <begin position="237"/>
        <end position="259"/>
    </location>
</feature>
<dbReference type="GO" id="GO:0016020">
    <property type="term" value="C:membrane"/>
    <property type="evidence" value="ECO:0007669"/>
    <property type="project" value="UniProtKB-SubCell"/>
</dbReference>
<evidence type="ECO:0000256" key="5">
    <source>
        <dbReference type="ARBA" id="ARBA00023136"/>
    </source>
</evidence>